<organism evidence="1 2">
    <name type="scientific">Halorhodospira halochloris</name>
    <name type="common">Ectothiorhodospira halochloris</name>
    <dbReference type="NCBI Taxonomy" id="1052"/>
    <lineage>
        <taxon>Bacteria</taxon>
        <taxon>Pseudomonadati</taxon>
        <taxon>Pseudomonadota</taxon>
        <taxon>Gammaproteobacteria</taxon>
        <taxon>Chromatiales</taxon>
        <taxon>Ectothiorhodospiraceae</taxon>
        <taxon>Halorhodospira</taxon>
    </lineage>
</organism>
<dbReference type="EMBL" id="AP017372">
    <property type="protein sequence ID" value="BAU57411.1"/>
    <property type="molecule type" value="Genomic_DNA"/>
</dbReference>
<dbReference type="InterPro" id="IPR038287">
    <property type="entry name" value="Cse2_sf"/>
</dbReference>
<dbReference type="NCBIfam" id="TIGR02548">
    <property type="entry name" value="casB_cse2"/>
    <property type="match status" value="1"/>
</dbReference>
<dbReference type="OrthoDB" id="5572740at2"/>
<protein>
    <submittedName>
        <fullName evidence="1">CRISPR-associated protein</fullName>
    </submittedName>
</protein>
<sequence>MSRSNINYQVLREAEARSSVYQWWQRVSRAVEADGEGGLPAFSTAVRPALRRAKTPDDALLTEGFRLLWFAVPDNLKAPRNMPALGCVAAVLAEVREMDQQKSFAAAMGSQVEKTGKPRVSELRFQQLQQSHDLEELQRRLRRAVALLGKKVHVLSLADNIMQWHREKSGHPDYRPDRRLPVRWATDYFTELASYQKAAATN</sequence>
<dbReference type="RefSeq" id="WP_096408400.1">
    <property type="nucleotide sequence ID" value="NZ_AP017372.2"/>
</dbReference>
<dbReference type="Pfam" id="PF09485">
    <property type="entry name" value="CRISPR_Cse2"/>
    <property type="match status" value="1"/>
</dbReference>
<name>A0A0X8X8B2_HALHR</name>
<dbReference type="Gene3D" id="1.10.520.40">
    <property type="entry name" value="CRISPR-associated protein Cse2"/>
    <property type="match status" value="1"/>
</dbReference>
<evidence type="ECO:0000313" key="1">
    <source>
        <dbReference type="EMBL" id="BAU57411.1"/>
    </source>
</evidence>
<dbReference type="AlphaFoldDB" id="A0A0X8X8B2"/>
<gene>
    <name evidence="1" type="ORF">HH1059_07230</name>
</gene>
<reference evidence="1" key="1">
    <citation type="submission" date="2016-02" db="EMBL/GenBank/DDBJ databases">
        <title>Halorhodospira halochloris DSM-1059 complete genome, version 2.</title>
        <authorList>
            <person name="Tsukatani Y."/>
        </authorList>
    </citation>
    <scope>NUCLEOTIDE SEQUENCE</scope>
    <source>
        <strain evidence="1">DSM 1059</strain>
    </source>
</reference>
<evidence type="ECO:0000313" key="2">
    <source>
        <dbReference type="Proteomes" id="UP000218890"/>
    </source>
</evidence>
<dbReference type="CDD" id="cd09731">
    <property type="entry name" value="Cse2_I-E"/>
    <property type="match status" value="1"/>
</dbReference>
<dbReference type="InterPro" id="IPR013382">
    <property type="entry name" value="CRISPR-assoc_prot_Cse2"/>
</dbReference>
<dbReference type="KEGG" id="hhk:HH1059_07230"/>
<dbReference type="Proteomes" id="UP000218890">
    <property type="component" value="Chromosome"/>
</dbReference>
<accession>A0A0X8X8B2</accession>
<proteinExistence type="predicted"/>
<keyword evidence="2" id="KW-1185">Reference proteome</keyword>